<evidence type="ECO:0000313" key="3">
    <source>
        <dbReference type="Proteomes" id="UP000321638"/>
    </source>
</evidence>
<gene>
    <name evidence="2" type="ORF">FHP25_29005</name>
</gene>
<reference evidence="2 3" key="1">
    <citation type="submission" date="2019-06" db="EMBL/GenBank/DDBJ databases">
        <title>New taxonomy in bacterial strain CC-CFT640, isolated from vineyard.</title>
        <authorList>
            <person name="Lin S.-Y."/>
            <person name="Tsai C.-F."/>
            <person name="Young C.-C."/>
        </authorList>
    </citation>
    <scope>NUCLEOTIDE SEQUENCE [LARGE SCALE GENOMIC DNA]</scope>
    <source>
        <strain evidence="2 3">CC-CFT640</strain>
    </source>
</reference>
<proteinExistence type="predicted"/>
<feature type="region of interest" description="Disordered" evidence="1">
    <location>
        <begin position="28"/>
        <end position="55"/>
    </location>
</feature>
<name>A0A5C8PDR5_9HYPH</name>
<comment type="caution">
    <text evidence="2">The sequence shown here is derived from an EMBL/GenBank/DDBJ whole genome shotgun (WGS) entry which is preliminary data.</text>
</comment>
<organism evidence="2 3">
    <name type="scientific">Vineibacter terrae</name>
    <dbReference type="NCBI Taxonomy" id="2586908"/>
    <lineage>
        <taxon>Bacteria</taxon>
        <taxon>Pseudomonadati</taxon>
        <taxon>Pseudomonadota</taxon>
        <taxon>Alphaproteobacteria</taxon>
        <taxon>Hyphomicrobiales</taxon>
        <taxon>Vineibacter</taxon>
    </lineage>
</organism>
<dbReference type="RefSeq" id="WP_147850489.1">
    <property type="nucleotide sequence ID" value="NZ_VDUZ01000040.1"/>
</dbReference>
<dbReference type="EMBL" id="VDUZ01000040">
    <property type="protein sequence ID" value="TXL71730.1"/>
    <property type="molecule type" value="Genomic_DNA"/>
</dbReference>
<evidence type="ECO:0000256" key="1">
    <source>
        <dbReference type="SAM" id="MobiDB-lite"/>
    </source>
</evidence>
<dbReference type="Proteomes" id="UP000321638">
    <property type="component" value="Unassembled WGS sequence"/>
</dbReference>
<sequence>MSTTPSLKAFIITAGTLALAGCGGSLGDILPGQGSRRGAPPPPPSSSSLTPADPPVTEARICDLAKQAVREAMNVPQLRGETCSATHTRPGEWQAKVNFMSGSEQQTYRVALQPHRQRQEWGVLDLTPETTSS</sequence>
<protein>
    <submittedName>
        <fullName evidence="2">Uncharacterized protein</fullName>
    </submittedName>
</protein>
<evidence type="ECO:0000313" key="2">
    <source>
        <dbReference type="EMBL" id="TXL71730.1"/>
    </source>
</evidence>
<dbReference type="AlphaFoldDB" id="A0A5C8PDR5"/>
<keyword evidence="3" id="KW-1185">Reference proteome</keyword>
<accession>A0A5C8PDR5</accession>
<dbReference type="OrthoDB" id="9838323at2"/>